<dbReference type="Pfam" id="PF00150">
    <property type="entry name" value="Cellulase"/>
    <property type="match status" value="1"/>
</dbReference>
<evidence type="ECO:0000256" key="7">
    <source>
        <dbReference type="SAM" id="MobiDB-lite"/>
    </source>
</evidence>
<accession>A0ABY8TTP2</accession>
<name>A0ABY8TTP2_TETOB</name>
<keyword evidence="2" id="KW-0378">Hydrolase</keyword>
<dbReference type="Gene3D" id="3.40.50.300">
    <property type="entry name" value="P-loop containing nucleotide triphosphate hydrolases"/>
    <property type="match status" value="1"/>
</dbReference>
<reference evidence="9 10" key="1">
    <citation type="submission" date="2023-05" db="EMBL/GenBank/DDBJ databases">
        <title>A 100% complete, gapless, phased diploid assembly of the Scenedesmus obliquus UTEX 3031 genome.</title>
        <authorList>
            <person name="Biondi T.C."/>
            <person name="Hanschen E.R."/>
            <person name="Kwon T."/>
            <person name="Eng W."/>
            <person name="Kruse C.P.S."/>
            <person name="Koehler S.I."/>
            <person name="Kunde Y."/>
            <person name="Gleasner C.D."/>
            <person name="You Mak K.T."/>
            <person name="Polle J."/>
            <person name="Hovde B.T."/>
            <person name="Starkenburg S.R."/>
        </authorList>
    </citation>
    <scope>NUCLEOTIDE SEQUENCE [LARGE SCALE GENOMIC DNA]</scope>
    <source>
        <strain evidence="9 10">DOE0152z</strain>
    </source>
</reference>
<protein>
    <recommendedName>
        <fullName evidence="8">Glycoside hydrolase family 5 domain-containing protein</fullName>
    </recommendedName>
</protein>
<dbReference type="SUPFAM" id="SSF51445">
    <property type="entry name" value="(Trans)glycosidases"/>
    <property type="match status" value="1"/>
</dbReference>
<feature type="compositionally biased region" description="Pro residues" evidence="7">
    <location>
        <begin position="380"/>
        <end position="391"/>
    </location>
</feature>
<evidence type="ECO:0000313" key="10">
    <source>
        <dbReference type="Proteomes" id="UP001244341"/>
    </source>
</evidence>
<evidence type="ECO:0000259" key="8">
    <source>
        <dbReference type="Pfam" id="PF00150"/>
    </source>
</evidence>
<keyword evidence="4" id="KW-0119">Carbohydrate metabolism</keyword>
<dbReference type="InterPro" id="IPR017853">
    <property type="entry name" value="GH"/>
</dbReference>
<evidence type="ECO:0000256" key="1">
    <source>
        <dbReference type="ARBA" id="ARBA00005641"/>
    </source>
</evidence>
<keyword evidence="5" id="KW-0326">Glycosidase</keyword>
<dbReference type="Proteomes" id="UP001244341">
    <property type="component" value="Chromosome 2b"/>
</dbReference>
<proteinExistence type="inferred from homology"/>
<evidence type="ECO:0000313" key="9">
    <source>
        <dbReference type="EMBL" id="WIA10848.1"/>
    </source>
</evidence>
<comment type="similarity">
    <text evidence="1">Belongs to the glycosyl hydrolase 5 (cellulase A) family.</text>
</comment>
<dbReference type="PANTHER" id="PTHR35923">
    <property type="entry name" value="MAJOR EXTRACELLULAR ENDOGLUCANASE"/>
    <property type="match status" value="1"/>
</dbReference>
<dbReference type="Gene3D" id="3.20.20.80">
    <property type="entry name" value="Glycosidases"/>
    <property type="match status" value="1"/>
</dbReference>
<evidence type="ECO:0000256" key="5">
    <source>
        <dbReference type="ARBA" id="ARBA00023295"/>
    </source>
</evidence>
<gene>
    <name evidence="9" type="ORF">OEZ85_011014</name>
</gene>
<organism evidence="9 10">
    <name type="scientific">Tetradesmus obliquus</name>
    <name type="common">Green alga</name>
    <name type="synonym">Acutodesmus obliquus</name>
    <dbReference type="NCBI Taxonomy" id="3088"/>
    <lineage>
        <taxon>Eukaryota</taxon>
        <taxon>Viridiplantae</taxon>
        <taxon>Chlorophyta</taxon>
        <taxon>core chlorophytes</taxon>
        <taxon>Chlorophyceae</taxon>
        <taxon>CS clade</taxon>
        <taxon>Sphaeropleales</taxon>
        <taxon>Scenedesmaceae</taxon>
        <taxon>Tetradesmus</taxon>
    </lineage>
</organism>
<evidence type="ECO:0000256" key="4">
    <source>
        <dbReference type="ARBA" id="ARBA00023277"/>
    </source>
</evidence>
<keyword evidence="6" id="KW-0624">Polysaccharide degradation</keyword>
<dbReference type="InterPro" id="IPR001547">
    <property type="entry name" value="Glyco_hydro_5"/>
</dbReference>
<dbReference type="InterPro" id="IPR027417">
    <property type="entry name" value="P-loop_NTPase"/>
</dbReference>
<dbReference type="EMBL" id="CP126209">
    <property type="protein sequence ID" value="WIA10848.1"/>
    <property type="molecule type" value="Genomic_DNA"/>
</dbReference>
<sequence length="704" mass="78734">MHLKLRKFDPSKMAPHAVCVMIARRRAGKSSLITDLMYHQRDIPVAVVCSASEDSNHTFSQYVPDSFIYGSFDESIINRCLARQQKVMAAKESATDTRALLILDDIGYDQKALRSKAINQLFLNGRHHHISMWASLQDARMLTPCQRANTDYVFLFRDYVNKERLFKTFFVGIFPSFATFSQVFDDITADYGVLVLDQTNQSNKITDLVFHYKASVRPPFRFGAPEIWRFHQSVYRPPTAGGAAADDDGNGQKLCALTLLGMALLGSGAVAMPPAALEAHDGILRAVGTQRQVDLKGASWFGFNVGSGMVDGLWAGIDLATTTAQLRLLGFNTLRIPFDFSQLKAPAKDYRRANCARKDIVHNTLDPRHRRPGSGRRSLPLPPAAPKQVPPMPDLSPAGMCNSYVPHRGSAEDALVWLVSFLVRQGFYVVLNHHSLVSGQQIQRNPSEFAHEWGNLWWRIASAKAFEGQLKGRVFCDITNEPDFMGMRWSNQPNMIGATEMYIRVMDRLHAITPDGMLYFIEGTGQTAYGLCWGSGFVTDPALIAKHGIDDAAPFFRRLLQQPYKHQVVISPHEYGPLIRKSSILGADLVERMNASYGYLMTKGFCGAASCTKFPVVVGEFGSDMKEESDLVFLADFARWMGSQRSNSWIMWAVNANSGDTGGLVDPTLWQELRWDKLRFLTEKLGLRPWWWPTEKLTAIAGTG</sequence>
<evidence type="ECO:0000256" key="6">
    <source>
        <dbReference type="ARBA" id="ARBA00023326"/>
    </source>
</evidence>
<feature type="region of interest" description="Disordered" evidence="7">
    <location>
        <begin position="362"/>
        <end position="391"/>
    </location>
</feature>
<dbReference type="PANTHER" id="PTHR35923:SF2">
    <property type="entry name" value="ENDOGLUCANASE"/>
    <property type="match status" value="1"/>
</dbReference>
<feature type="domain" description="Glycoside hydrolase family 5" evidence="8">
    <location>
        <begin position="419"/>
        <end position="658"/>
    </location>
</feature>
<evidence type="ECO:0000256" key="3">
    <source>
        <dbReference type="ARBA" id="ARBA00023001"/>
    </source>
</evidence>
<evidence type="ECO:0000256" key="2">
    <source>
        <dbReference type="ARBA" id="ARBA00022801"/>
    </source>
</evidence>
<keyword evidence="10" id="KW-1185">Reference proteome</keyword>
<keyword evidence="3" id="KW-0136">Cellulose degradation</keyword>